<dbReference type="PROSITE" id="PS51257">
    <property type="entry name" value="PROKAR_LIPOPROTEIN"/>
    <property type="match status" value="1"/>
</dbReference>
<dbReference type="Proteomes" id="UP000249723">
    <property type="component" value="Unassembled WGS sequence"/>
</dbReference>
<keyword evidence="4" id="KW-1185">Reference proteome</keyword>
<accession>A0A2X0LH10</accession>
<sequence>MRPSSTPGRRRRPALSTFVSQCCLLALLACTVVAVHPDQIIDQADASSSFETAELSLNNSPPLTPPPKSKRAPSDDGPPPTRIPITSTMPSVKEISAMSPTIALFWDAALKALALAAQDGVESTLRSSDFSRLHGKIVGIPGTGIETKAEAKALQKHLDCMTSNGEWVYDPLGDARSNEAPNPNVGLTIHKQEGIYASCDRKFYSKSKGGNRRSDADWDVRESLKWKWQPSKTCVETAPSNARPGLSRRRFCQYLSHKSTILLGDTPHYSLHDLLLDWTTLSPMSCYGDLYCREHSLCGDILKAKPGTGIEDWTEDERVWLSLPRPPSAVLKAAADRSEEDDDADELHRHEPWDETVIAENGQRRTPSVGTLLRYRRTDGLKSTRKHIEPNYAHPATGIREMNQQWLPDSRRADIVVMAKAPLPFPLPGHNKTFDHWFDELDDSKDLEEVAERYIEAAWHITENVWLPELLDSLSLMRGSPSPEDQLIIYRGGWRAHHDCSRSSLDEDDPSASWDWQSPGDGPPPHKHQPTLSQVLFRNQAQTRLVDKHTLWYNLQTIMQNHIVRKFIAPKFGIPFLDLESSMSVWRSGMVGGSASAPFEPLPKSSMQGSGFIDQTKLEKRGASPGLRSAASGDCSRYCIASPGSGIEEAFIGGLLRTLDDHVRQIFERGFASTEERKQKWTGDNFANVKERMAQREKLKNGDAGEDD</sequence>
<feature type="region of interest" description="Disordered" evidence="1">
    <location>
        <begin position="500"/>
        <end position="530"/>
    </location>
</feature>
<dbReference type="EMBL" id="FMWP01000094">
    <property type="protein sequence ID" value="SCZ97943.1"/>
    <property type="molecule type" value="Genomic_DNA"/>
</dbReference>
<reference evidence="4" key="1">
    <citation type="submission" date="2016-10" db="EMBL/GenBank/DDBJ databases">
        <authorList>
            <person name="Jeantristanb JTB J.-T."/>
            <person name="Ricardo R."/>
        </authorList>
    </citation>
    <scope>NUCLEOTIDE SEQUENCE [LARGE SCALE GENOMIC DNA]</scope>
</reference>
<gene>
    <name evidence="3" type="ORF">BZ3500_MVSOF-1268-A1-R1_CHR3-3G06473</name>
</gene>
<keyword evidence="2" id="KW-0732">Signal</keyword>
<dbReference type="STRING" id="289078.A0A2X0LH10"/>
<name>A0A2X0LH10_9BASI</name>
<feature type="region of interest" description="Disordered" evidence="1">
    <location>
        <begin position="52"/>
        <end position="89"/>
    </location>
</feature>
<evidence type="ECO:0000256" key="1">
    <source>
        <dbReference type="SAM" id="MobiDB-lite"/>
    </source>
</evidence>
<organism evidence="3 4">
    <name type="scientific">Microbotryum saponariae</name>
    <dbReference type="NCBI Taxonomy" id="289078"/>
    <lineage>
        <taxon>Eukaryota</taxon>
        <taxon>Fungi</taxon>
        <taxon>Dikarya</taxon>
        <taxon>Basidiomycota</taxon>
        <taxon>Pucciniomycotina</taxon>
        <taxon>Microbotryomycetes</taxon>
        <taxon>Microbotryales</taxon>
        <taxon>Microbotryaceae</taxon>
        <taxon>Microbotryum</taxon>
    </lineage>
</organism>
<evidence type="ECO:0000256" key="2">
    <source>
        <dbReference type="SAM" id="SignalP"/>
    </source>
</evidence>
<feature type="signal peptide" evidence="2">
    <location>
        <begin position="1"/>
        <end position="37"/>
    </location>
</feature>
<feature type="chain" id="PRO_5030060217" evidence="2">
    <location>
        <begin position="38"/>
        <end position="708"/>
    </location>
</feature>
<proteinExistence type="predicted"/>
<evidence type="ECO:0000313" key="4">
    <source>
        <dbReference type="Proteomes" id="UP000249723"/>
    </source>
</evidence>
<evidence type="ECO:0000313" key="3">
    <source>
        <dbReference type="EMBL" id="SCZ97943.1"/>
    </source>
</evidence>
<dbReference type="OrthoDB" id="630188at2759"/>
<protein>
    <submittedName>
        <fullName evidence="3">BZ3500_MvSof-1268-A1-R1_Chr3-3g06473 protein</fullName>
    </submittedName>
</protein>
<dbReference type="AlphaFoldDB" id="A0A2X0LH10"/>